<dbReference type="PANTHER" id="PTHR42933:SF3">
    <property type="entry name" value="TYPE I RESTRICTION ENZYME MJAVIII METHYLASE SUBUNIT"/>
    <property type="match status" value="1"/>
</dbReference>
<dbReference type="PANTHER" id="PTHR42933">
    <property type="entry name" value="SLR6095 PROTEIN"/>
    <property type="match status" value="1"/>
</dbReference>
<dbReference type="Pfam" id="PF02384">
    <property type="entry name" value="N6_Mtase"/>
    <property type="match status" value="1"/>
</dbReference>
<dbReference type="PRINTS" id="PR00507">
    <property type="entry name" value="N12N6MTFRASE"/>
</dbReference>
<dbReference type="Gene3D" id="3.40.50.150">
    <property type="entry name" value="Vaccinia Virus protein VP39"/>
    <property type="match status" value="1"/>
</dbReference>
<keyword evidence="9" id="KW-1185">Reference proteome</keyword>
<evidence type="ECO:0000313" key="8">
    <source>
        <dbReference type="EMBL" id="MBC5680830.1"/>
    </source>
</evidence>
<evidence type="ECO:0000256" key="5">
    <source>
        <dbReference type="ARBA" id="ARBA00022747"/>
    </source>
</evidence>
<dbReference type="InterPro" id="IPR003356">
    <property type="entry name" value="DNA_methylase_A-5"/>
</dbReference>
<protein>
    <recommendedName>
        <fullName evidence="1">site-specific DNA-methyltransferase (adenine-specific)</fullName>
        <ecNumber evidence="1">2.1.1.72</ecNumber>
    </recommendedName>
</protein>
<dbReference type="Proteomes" id="UP000628463">
    <property type="component" value="Unassembled WGS sequence"/>
</dbReference>
<comment type="catalytic activity">
    <reaction evidence="6">
        <text>a 2'-deoxyadenosine in DNA + S-adenosyl-L-methionine = an N(6)-methyl-2'-deoxyadenosine in DNA + S-adenosyl-L-homocysteine + H(+)</text>
        <dbReference type="Rhea" id="RHEA:15197"/>
        <dbReference type="Rhea" id="RHEA-COMP:12418"/>
        <dbReference type="Rhea" id="RHEA-COMP:12419"/>
        <dbReference type="ChEBI" id="CHEBI:15378"/>
        <dbReference type="ChEBI" id="CHEBI:57856"/>
        <dbReference type="ChEBI" id="CHEBI:59789"/>
        <dbReference type="ChEBI" id="CHEBI:90615"/>
        <dbReference type="ChEBI" id="CHEBI:90616"/>
        <dbReference type="EC" id="2.1.1.72"/>
    </reaction>
</comment>
<dbReference type="EC" id="2.1.1.72" evidence="1"/>
<evidence type="ECO:0000256" key="1">
    <source>
        <dbReference type="ARBA" id="ARBA00011900"/>
    </source>
</evidence>
<proteinExistence type="predicted"/>
<sequence>MFFKKKSFNKPKPPVENVTKKWEPTIDLSNIDKKKTVEPKQKVEMKTEKMPVGTYSKDFLNEFNKLTRTHRPFDVWRDFVIMFACAISNPLDKFHYKDREERYLSIIHKYSKEKQMIFPKLAAYTTMALEANPEQDFLGKIFMDLGLGNSSAGQFFTPYSVCQLMADVVTSDLDDNLQDKLEKQGYISLADECCGAGATLIAAINTIKRKMEKATPSMNFQRHLLVVGQDIDETVALMCYIQISLLGVAGYIKVGNSITDPMTTDDDKSKYWYTPMCFSDIWMIRRF</sequence>
<dbReference type="GO" id="GO:0032259">
    <property type="term" value="P:methylation"/>
    <property type="evidence" value="ECO:0007669"/>
    <property type="project" value="UniProtKB-KW"/>
</dbReference>
<evidence type="ECO:0000256" key="4">
    <source>
        <dbReference type="ARBA" id="ARBA00022691"/>
    </source>
</evidence>
<reference evidence="8 9" key="1">
    <citation type="submission" date="2020-08" db="EMBL/GenBank/DDBJ databases">
        <title>Genome public.</title>
        <authorList>
            <person name="Liu C."/>
            <person name="Sun Q."/>
        </authorList>
    </citation>
    <scope>NUCLEOTIDE SEQUENCE [LARGE SCALE GENOMIC DNA]</scope>
    <source>
        <strain evidence="8 9">NSJ-43</strain>
    </source>
</reference>
<dbReference type="GO" id="GO:0008168">
    <property type="term" value="F:methyltransferase activity"/>
    <property type="evidence" value="ECO:0007669"/>
    <property type="project" value="UniProtKB-KW"/>
</dbReference>
<accession>A0ABR7G1M1</accession>
<evidence type="ECO:0000256" key="6">
    <source>
        <dbReference type="ARBA" id="ARBA00047942"/>
    </source>
</evidence>
<keyword evidence="2 8" id="KW-0489">Methyltransferase</keyword>
<dbReference type="InterPro" id="IPR029063">
    <property type="entry name" value="SAM-dependent_MTases_sf"/>
</dbReference>
<evidence type="ECO:0000256" key="2">
    <source>
        <dbReference type="ARBA" id="ARBA00022603"/>
    </source>
</evidence>
<keyword evidence="4" id="KW-0949">S-adenosyl-L-methionine</keyword>
<keyword evidence="5" id="KW-0680">Restriction system</keyword>
<dbReference type="SUPFAM" id="SSF53335">
    <property type="entry name" value="S-adenosyl-L-methionine-dependent methyltransferases"/>
    <property type="match status" value="1"/>
</dbReference>
<dbReference type="EMBL" id="JACOPD010000005">
    <property type="protein sequence ID" value="MBC5680830.1"/>
    <property type="molecule type" value="Genomic_DNA"/>
</dbReference>
<comment type="caution">
    <text evidence="8">The sequence shown here is derived from an EMBL/GenBank/DDBJ whole genome shotgun (WGS) entry which is preliminary data.</text>
</comment>
<dbReference type="InterPro" id="IPR051537">
    <property type="entry name" value="DNA_Adenine_Mtase"/>
</dbReference>
<evidence type="ECO:0000259" key="7">
    <source>
        <dbReference type="Pfam" id="PF02384"/>
    </source>
</evidence>
<organism evidence="8 9">
    <name type="scientific">Lachnospira hominis</name>
    <name type="common">ex Liu et al. 2021</name>
    <dbReference type="NCBI Taxonomy" id="2763051"/>
    <lineage>
        <taxon>Bacteria</taxon>
        <taxon>Bacillati</taxon>
        <taxon>Bacillota</taxon>
        <taxon>Clostridia</taxon>
        <taxon>Lachnospirales</taxon>
        <taxon>Lachnospiraceae</taxon>
        <taxon>Lachnospira</taxon>
    </lineage>
</organism>
<keyword evidence="3" id="KW-0808">Transferase</keyword>
<name>A0ABR7G1M1_9FIRM</name>
<gene>
    <name evidence="8" type="ORF">H8S01_07650</name>
</gene>
<feature type="domain" description="DNA methylase adenine-specific" evidence="7">
    <location>
        <begin position="150"/>
        <end position="282"/>
    </location>
</feature>
<evidence type="ECO:0000256" key="3">
    <source>
        <dbReference type="ARBA" id="ARBA00022679"/>
    </source>
</evidence>
<dbReference type="RefSeq" id="WP_186836798.1">
    <property type="nucleotide sequence ID" value="NZ_JACOPD010000005.1"/>
</dbReference>
<evidence type="ECO:0000313" key="9">
    <source>
        <dbReference type="Proteomes" id="UP000628463"/>
    </source>
</evidence>